<dbReference type="GO" id="GO:0004798">
    <property type="term" value="F:dTMP kinase activity"/>
    <property type="evidence" value="ECO:0007669"/>
    <property type="project" value="UniProtKB-UniRule"/>
</dbReference>
<dbReference type="PANTHER" id="PTHR10344">
    <property type="entry name" value="THYMIDYLATE KINASE"/>
    <property type="match status" value="1"/>
</dbReference>
<evidence type="ECO:0000256" key="6">
    <source>
        <dbReference type="ARBA" id="ARBA00022741"/>
    </source>
</evidence>
<dbReference type="Gene3D" id="3.40.50.300">
    <property type="entry name" value="P-loop containing nucleotide triphosphate hydrolases"/>
    <property type="match status" value="1"/>
</dbReference>
<keyword evidence="6 10" id="KW-0547">Nucleotide-binding</keyword>
<evidence type="ECO:0000256" key="7">
    <source>
        <dbReference type="ARBA" id="ARBA00022777"/>
    </source>
</evidence>
<comment type="caution">
    <text evidence="10">Lacks conserved residue(s) required for the propagation of feature annotation.</text>
</comment>
<proteinExistence type="inferred from homology"/>
<evidence type="ECO:0000259" key="11">
    <source>
        <dbReference type="Pfam" id="PF02223"/>
    </source>
</evidence>
<dbReference type="GO" id="GO:0005524">
    <property type="term" value="F:ATP binding"/>
    <property type="evidence" value="ECO:0007669"/>
    <property type="project" value="UniProtKB-UniRule"/>
</dbReference>
<evidence type="ECO:0000256" key="5">
    <source>
        <dbReference type="ARBA" id="ARBA00022727"/>
    </source>
</evidence>
<dbReference type="PANTHER" id="PTHR10344:SF4">
    <property type="entry name" value="UMP-CMP KINASE 2, MITOCHONDRIAL"/>
    <property type="match status" value="1"/>
</dbReference>
<dbReference type="Proteomes" id="UP001146067">
    <property type="component" value="Unassembled WGS sequence"/>
</dbReference>
<protein>
    <recommendedName>
        <fullName evidence="3 10">Thymidylate kinase</fullName>
        <ecNumber evidence="2 10">2.7.4.9</ecNumber>
    </recommendedName>
    <alternativeName>
        <fullName evidence="10">dTMP kinase</fullName>
    </alternativeName>
</protein>
<dbReference type="GO" id="GO:0006233">
    <property type="term" value="P:dTDP biosynthetic process"/>
    <property type="evidence" value="ECO:0007669"/>
    <property type="project" value="InterPro"/>
</dbReference>
<keyword evidence="13" id="KW-1185">Reference proteome</keyword>
<keyword evidence="5 10" id="KW-0545">Nucleotide biosynthesis</keyword>
<dbReference type="HAMAP" id="MF_00165">
    <property type="entry name" value="Thymidylate_kinase"/>
    <property type="match status" value="1"/>
</dbReference>
<dbReference type="GO" id="GO:0006235">
    <property type="term" value="P:dTTP biosynthetic process"/>
    <property type="evidence" value="ECO:0007669"/>
    <property type="project" value="UniProtKB-UniRule"/>
</dbReference>
<evidence type="ECO:0000256" key="8">
    <source>
        <dbReference type="ARBA" id="ARBA00022840"/>
    </source>
</evidence>
<dbReference type="InterPro" id="IPR018094">
    <property type="entry name" value="Thymidylate_kinase"/>
</dbReference>
<dbReference type="GO" id="GO:0005737">
    <property type="term" value="C:cytoplasm"/>
    <property type="evidence" value="ECO:0007669"/>
    <property type="project" value="TreeGrafter"/>
</dbReference>
<comment type="catalytic activity">
    <reaction evidence="9 10">
        <text>dTMP + ATP = dTDP + ADP</text>
        <dbReference type="Rhea" id="RHEA:13517"/>
        <dbReference type="ChEBI" id="CHEBI:30616"/>
        <dbReference type="ChEBI" id="CHEBI:58369"/>
        <dbReference type="ChEBI" id="CHEBI:63528"/>
        <dbReference type="ChEBI" id="CHEBI:456216"/>
        <dbReference type="EC" id="2.7.4.9"/>
    </reaction>
</comment>
<name>A0A9X3P8X1_9ACTN</name>
<dbReference type="GO" id="GO:0006227">
    <property type="term" value="P:dUDP biosynthetic process"/>
    <property type="evidence" value="ECO:0007669"/>
    <property type="project" value="TreeGrafter"/>
</dbReference>
<feature type="domain" description="Thymidylate kinase-like" evidence="11">
    <location>
        <begin position="8"/>
        <end position="145"/>
    </location>
</feature>
<comment type="function">
    <text evidence="10">Phosphorylation of dTMP to form dTDP in both de novo and salvage pathways of dTTP synthesis.</text>
</comment>
<dbReference type="EMBL" id="JAPZVP010000006">
    <property type="protein sequence ID" value="MDA1359746.1"/>
    <property type="molecule type" value="Genomic_DNA"/>
</dbReference>
<reference evidence="12" key="1">
    <citation type="submission" date="2022-12" db="EMBL/GenBank/DDBJ databases">
        <title>Gycomyces niveus sp.nov.,a novel actinomycete isolated from soil in Shouguan.</title>
        <authorList>
            <person name="Yang X."/>
        </authorList>
    </citation>
    <scope>NUCLEOTIDE SEQUENCE</scope>
    <source>
        <strain evidence="12">NEAU-A15</strain>
    </source>
</reference>
<dbReference type="EC" id="2.7.4.9" evidence="2 10"/>
<evidence type="ECO:0000256" key="1">
    <source>
        <dbReference type="ARBA" id="ARBA00009776"/>
    </source>
</evidence>
<evidence type="ECO:0000256" key="3">
    <source>
        <dbReference type="ARBA" id="ARBA00017144"/>
    </source>
</evidence>
<dbReference type="RefSeq" id="WP_270109624.1">
    <property type="nucleotide sequence ID" value="NZ_JAPZVP010000006.1"/>
</dbReference>
<comment type="caution">
    <text evidence="12">The sequence shown here is derived from an EMBL/GenBank/DDBJ whole genome shotgun (WGS) entry which is preliminary data.</text>
</comment>
<sequence>MSGRFLVVEGPNGVGKTTVCAHLAAALRRNDPRVHATTEPSQSPLGRLLRAAEATVTGRALGLAIAADRAHHVEEEIIPHLNAGFTVVCDRYVPSSLVLQRLDGLAVDEIWAYNEYTIPPTLTVYLEDDAEVIAERLDQRRARSRLESVGGPAEELDLYRQAREFLDQEGWRQAVIDCRGRTPAEVASAVLSEFNAPEVACSP</sequence>
<dbReference type="NCBIfam" id="TIGR00041">
    <property type="entry name" value="DTMP_kinase"/>
    <property type="match status" value="1"/>
</dbReference>
<keyword evidence="4 10" id="KW-0808">Transferase</keyword>
<gene>
    <name evidence="10 12" type="primary">tmk</name>
    <name evidence="12" type="ORF">O1R50_08940</name>
</gene>
<dbReference type="AlphaFoldDB" id="A0A9X3P8X1"/>
<evidence type="ECO:0000313" key="13">
    <source>
        <dbReference type="Proteomes" id="UP001146067"/>
    </source>
</evidence>
<evidence type="ECO:0000256" key="4">
    <source>
        <dbReference type="ARBA" id="ARBA00022679"/>
    </source>
</evidence>
<comment type="similarity">
    <text evidence="1 10">Belongs to the thymidylate kinase family.</text>
</comment>
<evidence type="ECO:0000256" key="2">
    <source>
        <dbReference type="ARBA" id="ARBA00012980"/>
    </source>
</evidence>
<dbReference type="Pfam" id="PF02223">
    <property type="entry name" value="Thymidylate_kin"/>
    <property type="match status" value="1"/>
</dbReference>
<accession>A0A9X3P8X1</accession>
<evidence type="ECO:0000313" key="12">
    <source>
        <dbReference type="EMBL" id="MDA1359746.1"/>
    </source>
</evidence>
<dbReference type="SUPFAM" id="SSF52540">
    <property type="entry name" value="P-loop containing nucleoside triphosphate hydrolases"/>
    <property type="match status" value="1"/>
</dbReference>
<organism evidence="12 13">
    <name type="scientific">Glycomyces luteolus</name>
    <dbReference type="NCBI Taxonomy" id="2670330"/>
    <lineage>
        <taxon>Bacteria</taxon>
        <taxon>Bacillati</taxon>
        <taxon>Actinomycetota</taxon>
        <taxon>Actinomycetes</taxon>
        <taxon>Glycomycetales</taxon>
        <taxon>Glycomycetaceae</taxon>
        <taxon>Glycomyces</taxon>
    </lineage>
</organism>
<keyword evidence="7 10" id="KW-0418">Kinase</keyword>
<evidence type="ECO:0000256" key="10">
    <source>
        <dbReference type="HAMAP-Rule" id="MF_00165"/>
    </source>
</evidence>
<keyword evidence="8 10" id="KW-0067">ATP-binding</keyword>
<evidence type="ECO:0000256" key="9">
    <source>
        <dbReference type="ARBA" id="ARBA00048743"/>
    </source>
</evidence>
<dbReference type="InterPro" id="IPR027417">
    <property type="entry name" value="P-loop_NTPase"/>
</dbReference>
<dbReference type="InterPro" id="IPR039430">
    <property type="entry name" value="Thymidylate_kin-like_dom"/>
</dbReference>
<dbReference type="CDD" id="cd01672">
    <property type="entry name" value="TMPK"/>
    <property type="match status" value="1"/>
</dbReference>